<feature type="domain" description="Domain of unknown function DB" evidence="2">
    <location>
        <begin position="81"/>
        <end position="177"/>
    </location>
</feature>
<name>A0AAE9JCJ8_CAEBR</name>
<protein>
    <recommendedName>
        <fullName evidence="2">Domain of unknown function DB domain-containing protein</fullName>
    </recommendedName>
</protein>
<organism evidence="3 4">
    <name type="scientific">Caenorhabditis briggsae</name>
    <dbReference type="NCBI Taxonomy" id="6238"/>
    <lineage>
        <taxon>Eukaryota</taxon>
        <taxon>Metazoa</taxon>
        <taxon>Ecdysozoa</taxon>
        <taxon>Nematoda</taxon>
        <taxon>Chromadorea</taxon>
        <taxon>Rhabditida</taxon>
        <taxon>Rhabditina</taxon>
        <taxon>Rhabditomorpha</taxon>
        <taxon>Rhabditoidea</taxon>
        <taxon>Rhabditidae</taxon>
        <taxon>Peloderinae</taxon>
        <taxon>Caenorhabditis</taxon>
    </lineage>
</organism>
<dbReference type="Proteomes" id="UP000829354">
    <property type="component" value="Chromosome III"/>
</dbReference>
<reference evidence="3 4" key="1">
    <citation type="submission" date="2022-04" db="EMBL/GenBank/DDBJ databases">
        <title>Chromosome-level reference genomes for two strains of Caenorhabditis briggsae: an improved platform for comparative genomics.</title>
        <authorList>
            <person name="Stevens L."/>
            <person name="Andersen E."/>
        </authorList>
    </citation>
    <scope>NUCLEOTIDE SEQUENCE [LARGE SCALE GENOMIC DNA]</scope>
    <source>
        <strain evidence="3">VX34</strain>
        <tissue evidence="3">Whole-organism</tissue>
    </source>
</reference>
<sequence>MSNCDLPIFFLFLINISFGCPPSLESLNLPHPVVHTECLKRNSCQRGYICRLNRCVGGRAFASKIKQLQNSDFESERMKRCCLDHFLPERCMGFCSSNSYNVSSIFRLLSKSNRCPRTSLSIIHFCASKNLDHQDCCNQKRIPPRCLDLCSPSSPTTRFDESKLHCLQYISLMKSCFQEF</sequence>
<accession>A0AAE9JCJ8</accession>
<dbReference type="PANTHER" id="PTHR46705">
    <property type="entry name" value="PROTEIN CBG09805"/>
    <property type="match status" value="1"/>
</dbReference>
<proteinExistence type="predicted"/>
<keyword evidence="4" id="KW-1185">Reference proteome</keyword>
<feature type="chain" id="PRO_5042018650" description="Domain of unknown function DB domain-containing protein" evidence="1">
    <location>
        <begin position="20"/>
        <end position="180"/>
    </location>
</feature>
<evidence type="ECO:0000313" key="4">
    <source>
        <dbReference type="Proteomes" id="UP000829354"/>
    </source>
</evidence>
<evidence type="ECO:0000259" key="2">
    <source>
        <dbReference type="Pfam" id="PF01682"/>
    </source>
</evidence>
<dbReference type="Pfam" id="PF01682">
    <property type="entry name" value="DB"/>
    <property type="match status" value="1"/>
</dbReference>
<dbReference type="PANTHER" id="PTHR46705:SF3">
    <property type="entry name" value="DOMAIN OF UNKNOWN FUNCTION DB DOMAIN-CONTAINING PROTEIN"/>
    <property type="match status" value="1"/>
</dbReference>
<feature type="signal peptide" evidence="1">
    <location>
        <begin position="1"/>
        <end position="19"/>
    </location>
</feature>
<dbReference type="AlphaFoldDB" id="A0AAE9JCJ8"/>
<keyword evidence="1" id="KW-0732">Signal</keyword>
<evidence type="ECO:0000313" key="3">
    <source>
        <dbReference type="EMBL" id="UMM23410.1"/>
    </source>
</evidence>
<dbReference type="EMBL" id="CP092622">
    <property type="protein sequence ID" value="UMM23410.1"/>
    <property type="molecule type" value="Genomic_DNA"/>
</dbReference>
<gene>
    <name evidence="3" type="ORF">L5515_004143</name>
</gene>
<evidence type="ECO:0000256" key="1">
    <source>
        <dbReference type="SAM" id="SignalP"/>
    </source>
</evidence>
<dbReference type="InterPro" id="IPR002602">
    <property type="entry name" value="DB"/>
</dbReference>